<name>A0AAU9LC92_9STRA</name>
<evidence type="ECO:0000313" key="2">
    <source>
        <dbReference type="Proteomes" id="UP001160483"/>
    </source>
</evidence>
<dbReference type="PANTHER" id="PTHR22538">
    <property type="entry name" value="CILIA- AND FLAGELLA-ASSOCIATED PROTEIN 74"/>
    <property type="match status" value="1"/>
</dbReference>
<organism evidence="1 2">
    <name type="scientific">Peronospora belbahrii</name>
    <dbReference type="NCBI Taxonomy" id="622444"/>
    <lineage>
        <taxon>Eukaryota</taxon>
        <taxon>Sar</taxon>
        <taxon>Stramenopiles</taxon>
        <taxon>Oomycota</taxon>
        <taxon>Peronosporomycetes</taxon>
        <taxon>Peronosporales</taxon>
        <taxon>Peronosporaceae</taxon>
        <taxon>Peronospora</taxon>
    </lineage>
</organism>
<sequence>MSVSRVSTDNKTFDFNLRTSETDWPSLKVHFTLKRDSMHVYGHTEFDVYLNPVVLDESDNDGSASVLYDGYVDFSNRNTLAKYSLVNGIAYSTINLEPNQTQLLSTMSQCLPINMLPPLNEMLPALNAATPIASANLEGIEIKCTTGHFFKVMLQGLSFVICVSDTSGFHVYGSDMEFEVKYLKIPVQIVAPKLTASAASECKTVVNATVVTATTVALLTGKELSERSESYNFGSTVYMSSTKCSCMSTPRPCLFIHGLGIDFAKAELQDSFSFYWGNLTDHAPCCTDFKYMIWNSIQTGWNNQTQQQIMCDLATSLSGFGSPNEIADTIVVTHSMGGLVLASAIASGKCTFAESSSWIATSAPMSGSMGSDYAEEACAGKHKFVMEKIGNVTGVCPVLGGTKSLVYEGGKMSWPELNDAYKAARKVYRTHVHAALCSNWYVGLFSRYQFLYALLGATLPHKSNENDGLVEFESCAGGLPREQFHDHYTHRFYVARLNHADATFYYGDGLFSSAKKPVKWFECVL</sequence>
<dbReference type="EMBL" id="CAKKTJ010000330">
    <property type="protein sequence ID" value="CAH0481842.1"/>
    <property type="molecule type" value="Genomic_DNA"/>
</dbReference>
<dbReference type="SUPFAM" id="SSF53474">
    <property type="entry name" value="alpha/beta-Hydrolases"/>
    <property type="match status" value="1"/>
</dbReference>
<gene>
    <name evidence="1" type="ORF">PBS003_LOCUS8443</name>
</gene>
<dbReference type="Gene3D" id="3.40.50.1820">
    <property type="entry name" value="alpha/beta hydrolase"/>
    <property type="match status" value="1"/>
</dbReference>
<proteinExistence type="predicted"/>
<accession>A0AAU9LC92</accession>
<reference evidence="1" key="1">
    <citation type="submission" date="2021-11" db="EMBL/GenBank/DDBJ databases">
        <authorList>
            <person name="Islam A."/>
            <person name="Islam S."/>
            <person name="Flora M.S."/>
            <person name="Rahman M."/>
            <person name="Ziaur R.M."/>
            <person name="Epstein J.H."/>
            <person name="Hassan M."/>
            <person name="Klassen M."/>
            <person name="Woodard K."/>
            <person name="Webb A."/>
            <person name="Webby R.J."/>
            <person name="El Zowalaty M.E."/>
        </authorList>
    </citation>
    <scope>NUCLEOTIDE SEQUENCE</scope>
    <source>
        <strain evidence="1">Pbs3</strain>
    </source>
</reference>
<dbReference type="InterPro" id="IPR029058">
    <property type="entry name" value="AB_hydrolase_fold"/>
</dbReference>
<protein>
    <submittedName>
        <fullName evidence="1">Uncharacterized protein</fullName>
    </submittedName>
</protein>
<comment type="caution">
    <text evidence="1">The sequence shown here is derived from an EMBL/GenBank/DDBJ whole genome shotgun (WGS) entry which is preliminary data.</text>
</comment>
<dbReference type="PANTHER" id="PTHR22538:SF1">
    <property type="entry name" value="VWFD DOMAIN-CONTAINING PROTEIN"/>
    <property type="match status" value="1"/>
</dbReference>
<dbReference type="Proteomes" id="UP001160483">
    <property type="component" value="Unassembled WGS sequence"/>
</dbReference>
<dbReference type="AlphaFoldDB" id="A0AAU9LC92"/>
<evidence type="ECO:0000313" key="1">
    <source>
        <dbReference type="EMBL" id="CAH0481842.1"/>
    </source>
</evidence>